<dbReference type="GO" id="GO:0016779">
    <property type="term" value="F:nucleotidyltransferase activity"/>
    <property type="evidence" value="ECO:0007669"/>
    <property type="project" value="UniProtKB-KW"/>
</dbReference>
<dbReference type="SUPFAM" id="SSF69572">
    <property type="entry name" value="Activating enzymes of the ubiquitin-like proteins"/>
    <property type="match status" value="1"/>
</dbReference>
<protein>
    <submittedName>
        <fullName evidence="2">ThiF family adenylyltransferase</fullName>
    </submittedName>
</protein>
<name>A0ABS1J9L3_9BACL</name>
<evidence type="ECO:0000313" key="3">
    <source>
        <dbReference type="Proteomes" id="UP000602284"/>
    </source>
</evidence>
<dbReference type="InterPro" id="IPR035985">
    <property type="entry name" value="Ubiquitin-activating_enz"/>
</dbReference>
<proteinExistence type="predicted"/>
<dbReference type="Pfam" id="PF00899">
    <property type="entry name" value="ThiF"/>
    <property type="match status" value="1"/>
</dbReference>
<dbReference type="EMBL" id="JAEQNB010000002">
    <property type="protein sequence ID" value="MBL0386963.1"/>
    <property type="molecule type" value="Genomic_DNA"/>
</dbReference>
<accession>A0ABS1J9L3</accession>
<gene>
    <name evidence="2" type="ORF">JJB07_09880</name>
</gene>
<feature type="domain" description="THIF-type NAD/FAD binding fold" evidence="1">
    <location>
        <begin position="128"/>
        <end position="360"/>
    </location>
</feature>
<keyword evidence="2" id="KW-0548">Nucleotidyltransferase</keyword>
<keyword evidence="3" id="KW-1185">Reference proteome</keyword>
<sequence length="385" mass="42907">MSGAGIREQLQKLFIKVRDGYFFTFPEPHELQVRTGHTLESRVRVSMGEGERWAQTFFTSLNGERPLGELITVVPADYQDHVLSVVVALWRENLLVSSEQPFAQGEALEGDWLRRLMGPRFPVRDFYEEALRDAAVLVLGAGVLGSRVAASLVQLGTGTVTVADSQAVTELDRMSAPLYVGAEVGEARRDALLRPLKQLSRASAVDAVEQPETEESEAWRELVQKHTMVIVAEDSYRPALLQRVNETAVAQGVRWSMLLLDGWDVYVGPTFFPGQTGCYACWEQQRKRLMAAPDSYERYVNALIRKTQEPLFHGSPQFADVAAGMLTSDLLNLLGILPQRVEMQSSLTLGRQLHFDMRTFEAKLTNLIKEPRCATCQPKQGGGAL</sequence>
<evidence type="ECO:0000259" key="1">
    <source>
        <dbReference type="Pfam" id="PF00899"/>
    </source>
</evidence>
<reference evidence="2 3" key="1">
    <citation type="submission" date="2021-01" db="EMBL/GenBank/DDBJ databases">
        <title>Tumebacillus sp. strain ITR2 16S ribosomal RNA gene Genome sequencing and assembly.</title>
        <authorList>
            <person name="Kang M."/>
        </authorList>
    </citation>
    <scope>NUCLEOTIDE SEQUENCE [LARGE SCALE GENOMIC DNA]</scope>
    <source>
        <strain evidence="2 3">ITR2</strain>
    </source>
</reference>
<dbReference type="InterPro" id="IPR000594">
    <property type="entry name" value="ThiF_NAD_FAD-bd"/>
</dbReference>
<organism evidence="2 3">
    <name type="scientific">Tumebacillus amylolyticus</name>
    <dbReference type="NCBI Taxonomy" id="2801339"/>
    <lineage>
        <taxon>Bacteria</taxon>
        <taxon>Bacillati</taxon>
        <taxon>Bacillota</taxon>
        <taxon>Bacilli</taxon>
        <taxon>Bacillales</taxon>
        <taxon>Alicyclobacillaceae</taxon>
        <taxon>Tumebacillus</taxon>
    </lineage>
</organism>
<comment type="caution">
    <text evidence="2">The sequence shown here is derived from an EMBL/GenBank/DDBJ whole genome shotgun (WGS) entry which is preliminary data.</text>
</comment>
<dbReference type="RefSeq" id="WP_201634329.1">
    <property type="nucleotide sequence ID" value="NZ_JAEQNB010000002.1"/>
</dbReference>
<keyword evidence="2" id="KW-0808">Transferase</keyword>
<dbReference type="Proteomes" id="UP000602284">
    <property type="component" value="Unassembled WGS sequence"/>
</dbReference>
<evidence type="ECO:0000313" key="2">
    <source>
        <dbReference type="EMBL" id="MBL0386963.1"/>
    </source>
</evidence>
<dbReference type="Gene3D" id="3.40.50.720">
    <property type="entry name" value="NAD(P)-binding Rossmann-like Domain"/>
    <property type="match status" value="1"/>
</dbReference>